<dbReference type="SUPFAM" id="SSF51735">
    <property type="entry name" value="NAD(P)-binding Rossmann-fold domains"/>
    <property type="match status" value="1"/>
</dbReference>
<gene>
    <name evidence="2" type="ORF">AVDCRST_MAG02-3698</name>
</gene>
<dbReference type="Gene3D" id="3.90.25.10">
    <property type="entry name" value="UDP-galactose 4-epimerase, domain 1"/>
    <property type="match status" value="1"/>
</dbReference>
<dbReference type="EC" id="5.1.3.2" evidence="2"/>
<dbReference type="InterPro" id="IPR001509">
    <property type="entry name" value="Epimerase_deHydtase"/>
</dbReference>
<dbReference type="Gene3D" id="3.40.50.720">
    <property type="entry name" value="NAD(P)-binding Rossmann-like Domain"/>
    <property type="match status" value="2"/>
</dbReference>
<dbReference type="GO" id="GO:0003978">
    <property type="term" value="F:UDP-glucose 4-epimerase activity"/>
    <property type="evidence" value="ECO:0007669"/>
    <property type="project" value="UniProtKB-EC"/>
</dbReference>
<dbReference type="PANTHER" id="PTHR43245:SF13">
    <property type="entry name" value="UDP-D-APIOSE_UDP-D-XYLOSE SYNTHASE 2"/>
    <property type="match status" value="1"/>
</dbReference>
<dbReference type="AlphaFoldDB" id="A0A6J4RJR4"/>
<dbReference type="InterPro" id="IPR036291">
    <property type="entry name" value="NAD(P)-bd_dom_sf"/>
</dbReference>
<dbReference type="Pfam" id="PF01370">
    <property type="entry name" value="Epimerase"/>
    <property type="match status" value="2"/>
</dbReference>
<protein>
    <submittedName>
        <fullName evidence="2">UDP-glucose 4-epimerase</fullName>
        <ecNumber evidence="2">5.1.3.2</ecNumber>
    </submittedName>
</protein>
<sequence length="381" mass="41644">MTRRTPGRRALVTGGAGLIGSHLSDLLLRQGYRVRILDNLEPNTHRKGRPPWIPTQAEFLHADVRDQKAINSALEGVSVVFHQAAYGGYMPEISKYVEVNSLGTARLLETIRDENLPVEKVVVASSQAVYREGAAECLRHGLVFPDTRPTDQLAAGDYAVHCPVCGEPSDPVPTPEEAPMGGETVYAITKSDQERLALAWGRQTGVPTVALRYSCTYGPRQSIFNPYTGVIAIFATRLLNGQPPVLYEDGEQTRDLCFVGDVARANLLAAESDALDGLPVNVGSGRATTIREVAEMVSEALGVRIEPLARGEFRPGEMRHLTSDISRARAAGYEPGVDLMQGIEEYIGWIGDQGDVRDYFAEAEKVLREKRIVHETRPTGP</sequence>
<feature type="domain" description="NAD-dependent epimerase/dehydratase" evidence="1">
    <location>
        <begin position="10"/>
        <end position="134"/>
    </location>
</feature>
<organism evidence="2">
    <name type="scientific">uncultured Rubrobacteraceae bacterium</name>
    <dbReference type="NCBI Taxonomy" id="349277"/>
    <lineage>
        <taxon>Bacteria</taxon>
        <taxon>Bacillati</taxon>
        <taxon>Actinomycetota</taxon>
        <taxon>Rubrobacteria</taxon>
        <taxon>Rubrobacterales</taxon>
        <taxon>Rubrobacteraceae</taxon>
        <taxon>environmental samples</taxon>
    </lineage>
</organism>
<accession>A0A6J4RJR4</accession>
<proteinExistence type="predicted"/>
<dbReference type="PANTHER" id="PTHR43245">
    <property type="entry name" value="BIFUNCTIONAL POLYMYXIN RESISTANCE PROTEIN ARNA"/>
    <property type="match status" value="1"/>
</dbReference>
<dbReference type="InterPro" id="IPR050177">
    <property type="entry name" value="Lipid_A_modif_metabolic_enz"/>
</dbReference>
<reference evidence="2" key="1">
    <citation type="submission" date="2020-02" db="EMBL/GenBank/DDBJ databases">
        <authorList>
            <person name="Meier V. D."/>
        </authorList>
    </citation>
    <scope>NUCLEOTIDE SEQUENCE</scope>
    <source>
        <strain evidence="2">AVDCRST_MAG02</strain>
    </source>
</reference>
<evidence type="ECO:0000259" key="1">
    <source>
        <dbReference type="Pfam" id="PF01370"/>
    </source>
</evidence>
<keyword evidence="2" id="KW-0413">Isomerase</keyword>
<feature type="domain" description="NAD-dependent epimerase/dehydratase" evidence="1">
    <location>
        <begin position="166"/>
        <end position="283"/>
    </location>
</feature>
<dbReference type="EMBL" id="CADCVH010000105">
    <property type="protein sequence ID" value="CAA9470752.1"/>
    <property type="molecule type" value="Genomic_DNA"/>
</dbReference>
<evidence type="ECO:0000313" key="2">
    <source>
        <dbReference type="EMBL" id="CAA9470752.1"/>
    </source>
</evidence>
<name>A0A6J4RJR4_9ACTN</name>